<evidence type="ECO:0000313" key="14">
    <source>
        <dbReference type="EMBL" id="VAW60003.1"/>
    </source>
</evidence>
<evidence type="ECO:0000256" key="7">
    <source>
        <dbReference type="ARBA" id="ARBA00022833"/>
    </source>
</evidence>
<evidence type="ECO:0000256" key="4">
    <source>
        <dbReference type="ARBA" id="ARBA00022448"/>
    </source>
</evidence>
<evidence type="ECO:0000256" key="3">
    <source>
        <dbReference type="ARBA" id="ARBA00008034"/>
    </source>
</evidence>
<keyword evidence="11 13" id="KW-0472">Membrane</keyword>
<gene>
    <name evidence="14" type="ORF">MNBD_GAMMA08-2965</name>
</gene>
<keyword evidence="5" id="KW-1003">Cell membrane</keyword>
<keyword evidence="10" id="KW-0406">Ion transport</keyword>
<protein>
    <recommendedName>
        <fullName evidence="12">High-affinity zinc uptake system membrane protein ZnuB</fullName>
    </recommendedName>
</protein>
<dbReference type="Gene3D" id="1.10.3470.10">
    <property type="entry name" value="ABC transporter involved in vitamin B12 uptake, BtuC"/>
    <property type="match status" value="1"/>
</dbReference>
<sequence length="265" mass="28605">MIIDDFILRALIAGILVVIVSGPLGCVVVWRRMAYFGDALAHSALLGTSIAIMFDINPLVGVMLIGIVLSYLLIRLQAKKDLTSDTILGILSHGALAAGLVMLAIMQSEGQRIDLMAYLFGDILSVSWEYLIWLSAICVLVLALLTWLWQSILAVAVHEELARSEGVPVDRVRLIFMLIMAVVVAVAMKIVGIILITALLIVPAASARRFAKSPEAMAMGAMLFGFFSVLGGVFASMQWDTPAGPSIVLASVGLFFISRFKIKNN</sequence>
<feature type="transmembrane region" description="Helical" evidence="13">
    <location>
        <begin position="174"/>
        <end position="204"/>
    </location>
</feature>
<feature type="transmembrane region" description="Helical" evidence="13">
    <location>
        <begin position="50"/>
        <end position="74"/>
    </location>
</feature>
<dbReference type="GO" id="GO:0006829">
    <property type="term" value="P:zinc ion transport"/>
    <property type="evidence" value="ECO:0007669"/>
    <property type="project" value="UniProtKB-KW"/>
</dbReference>
<comment type="subcellular location">
    <subcellularLocation>
        <location evidence="2">Cell membrane</location>
        <topology evidence="2">Multi-pass membrane protein</topology>
    </subcellularLocation>
</comment>
<accession>A0A3B0X6J0</accession>
<dbReference type="EMBL" id="UOFH01000118">
    <property type="protein sequence ID" value="VAW60003.1"/>
    <property type="molecule type" value="Genomic_DNA"/>
</dbReference>
<comment type="similarity">
    <text evidence="3">Belongs to the ABC-3 integral membrane protein family.</text>
</comment>
<evidence type="ECO:0000256" key="13">
    <source>
        <dbReference type="SAM" id="Phobius"/>
    </source>
</evidence>
<dbReference type="GO" id="GO:0043190">
    <property type="term" value="C:ATP-binding cassette (ABC) transporter complex"/>
    <property type="evidence" value="ECO:0007669"/>
    <property type="project" value="InterPro"/>
</dbReference>
<dbReference type="GO" id="GO:0010043">
    <property type="term" value="P:response to zinc ion"/>
    <property type="evidence" value="ECO:0007669"/>
    <property type="project" value="TreeGrafter"/>
</dbReference>
<name>A0A3B0X6J0_9ZZZZ</name>
<evidence type="ECO:0000256" key="5">
    <source>
        <dbReference type="ARBA" id="ARBA00022475"/>
    </source>
</evidence>
<dbReference type="InterPro" id="IPR001626">
    <property type="entry name" value="ABC_TroCD"/>
</dbReference>
<keyword evidence="8" id="KW-0864">Zinc transport</keyword>
<feature type="transmembrane region" description="Helical" evidence="13">
    <location>
        <begin position="127"/>
        <end position="149"/>
    </location>
</feature>
<dbReference type="PANTHER" id="PTHR30477:SF23">
    <property type="entry name" value="HIGH-AFFINITY ZINC UPTAKE SYSTEM MEMBRANE PROTEIN ZNUB"/>
    <property type="match status" value="1"/>
</dbReference>
<evidence type="ECO:0000256" key="11">
    <source>
        <dbReference type="ARBA" id="ARBA00023136"/>
    </source>
</evidence>
<evidence type="ECO:0000256" key="2">
    <source>
        <dbReference type="ARBA" id="ARBA00004651"/>
    </source>
</evidence>
<feature type="transmembrane region" description="Helical" evidence="13">
    <location>
        <begin position="86"/>
        <end position="106"/>
    </location>
</feature>
<dbReference type="AlphaFoldDB" id="A0A3B0X6J0"/>
<evidence type="ECO:0000256" key="6">
    <source>
        <dbReference type="ARBA" id="ARBA00022692"/>
    </source>
</evidence>
<keyword evidence="7" id="KW-0862">Zinc</keyword>
<evidence type="ECO:0000256" key="1">
    <source>
        <dbReference type="ARBA" id="ARBA00002313"/>
    </source>
</evidence>
<dbReference type="SUPFAM" id="SSF81345">
    <property type="entry name" value="ABC transporter involved in vitamin B12 uptake, BtuC"/>
    <property type="match status" value="1"/>
</dbReference>
<dbReference type="PANTHER" id="PTHR30477">
    <property type="entry name" value="ABC-TRANSPORTER METAL-BINDING PROTEIN"/>
    <property type="match status" value="1"/>
</dbReference>
<comment type="function">
    <text evidence="1">Involved in the high-affinity zinc uptake transport system.</text>
</comment>
<dbReference type="Pfam" id="PF00950">
    <property type="entry name" value="ABC-3"/>
    <property type="match status" value="1"/>
</dbReference>
<evidence type="ECO:0000256" key="8">
    <source>
        <dbReference type="ARBA" id="ARBA00022906"/>
    </source>
</evidence>
<keyword evidence="6 13" id="KW-0812">Transmembrane</keyword>
<feature type="transmembrane region" description="Helical" evidence="13">
    <location>
        <begin position="6"/>
        <end position="30"/>
    </location>
</feature>
<evidence type="ECO:0000256" key="9">
    <source>
        <dbReference type="ARBA" id="ARBA00022989"/>
    </source>
</evidence>
<feature type="transmembrane region" description="Helical" evidence="13">
    <location>
        <begin position="216"/>
        <end position="237"/>
    </location>
</feature>
<keyword evidence="9 13" id="KW-1133">Transmembrane helix</keyword>
<dbReference type="GO" id="GO:0055085">
    <property type="term" value="P:transmembrane transport"/>
    <property type="evidence" value="ECO:0007669"/>
    <property type="project" value="InterPro"/>
</dbReference>
<dbReference type="CDD" id="cd06550">
    <property type="entry name" value="TM_ABC_iron-siderophores_like"/>
    <property type="match status" value="1"/>
</dbReference>
<keyword evidence="4" id="KW-0813">Transport</keyword>
<evidence type="ECO:0000256" key="12">
    <source>
        <dbReference type="ARBA" id="ARBA00040080"/>
    </source>
</evidence>
<dbReference type="InterPro" id="IPR037294">
    <property type="entry name" value="ABC_BtuC-like"/>
</dbReference>
<proteinExistence type="inferred from homology"/>
<evidence type="ECO:0000256" key="10">
    <source>
        <dbReference type="ARBA" id="ARBA00023065"/>
    </source>
</evidence>
<reference evidence="14" key="1">
    <citation type="submission" date="2018-06" db="EMBL/GenBank/DDBJ databases">
        <authorList>
            <person name="Zhirakovskaya E."/>
        </authorList>
    </citation>
    <scope>NUCLEOTIDE SEQUENCE</scope>
</reference>
<organism evidence="14">
    <name type="scientific">hydrothermal vent metagenome</name>
    <dbReference type="NCBI Taxonomy" id="652676"/>
    <lineage>
        <taxon>unclassified sequences</taxon>
        <taxon>metagenomes</taxon>
        <taxon>ecological metagenomes</taxon>
    </lineage>
</organism>